<evidence type="ECO:0000313" key="2">
    <source>
        <dbReference type="EMBL" id="OMJ80889.1"/>
    </source>
</evidence>
<name>A0A1R2BVP4_9CILI</name>
<keyword evidence="3" id="KW-1185">Reference proteome</keyword>
<proteinExistence type="predicted"/>
<feature type="region of interest" description="Disordered" evidence="1">
    <location>
        <begin position="31"/>
        <end position="75"/>
    </location>
</feature>
<accession>A0A1R2BVP4</accession>
<gene>
    <name evidence="2" type="ORF">SteCoe_18741</name>
</gene>
<protein>
    <submittedName>
        <fullName evidence="2">Uncharacterized protein</fullName>
    </submittedName>
</protein>
<dbReference type="Proteomes" id="UP000187209">
    <property type="component" value="Unassembled WGS sequence"/>
</dbReference>
<dbReference type="AlphaFoldDB" id="A0A1R2BVP4"/>
<dbReference type="OrthoDB" id="283959at2759"/>
<dbReference type="EMBL" id="MPUH01000403">
    <property type="protein sequence ID" value="OMJ80889.1"/>
    <property type="molecule type" value="Genomic_DNA"/>
</dbReference>
<organism evidence="2 3">
    <name type="scientific">Stentor coeruleus</name>
    <dbReference type="NCBI Taxonomy" id="5963"/>
    <lineage>
        <taxon>Eukaryota</taxon>
        <taxon>Sar</taxon>
        <taxon>Alveolata</taxon>
        <taxon>Ciliophora</taxon>
        <taxon>Postciliodesmatophora</taxon>
        <taxon>Heterotrichea</taxon>
        <taxon>Heterotrichida</taxon>
        <taxon>Stentoridae</taxon>
        <taxon>Stentor</taxon>
    </lineage>
</organism>
<comment type="caution">
    <text evidence="2">The sequence shown here is derived from an EMBL/GenBank/DDBJ whole genome shotgun (WGS) entry which is preliminary data.</text>
</comment>
<evidence type="ECO:0000313" key="3">
    <source>
        <dbReference type="Proteomes" id="UP000187209"/>
    </source>
</evidence>
<sequence length="275" mass="31898">MRLLVVIMFSKFGKLLTYKFNILRQKDEILSPARPTRSPTKFRRKAKNQELPKTVLDSMDEQSHKEDKPLTINPSSMFRSQSREDFYRTFGSKSSAPPVGYYNCNYNYVSKSPKSTVFKSRPRTSSKIISAVDTTDSFIKYSPSKKTPSISFKKQTSRKDILIQEVNENRFVTYNCMPDICSNYRKVSTPDIGKVRGRDKLIKSPEYCNSYFADSKLVHEDLGRVPEFDKYTNRKPLFEGKEDLRSYDVKWGSIEKKRYAADFSKSCTKFKVVSS</sequence>
<evidence type="ECO:0000256" key="1">
    <source>
        <dbReference type="SAM" id="MobiDB-lite"/>
    </source>
</evidence>
<reference evidence="2 3" key="1">
    <citation type="submission" date="2016-11" db="EMBL/GenBank/DDBJ databases">
        <title>The macronuclear genome of Stentor coeruleus: a giant cell with tiny introns.</title>
        <authorList>
            <person name="Slabodnick M."/>
            <person name="Ruby J.G."/>
            <person name="Reiff S.B."/>
            <person name="Swart E.C."/>
            <person name="Gosai S."/>
            <person name="Prabakaran S."/>
            <person name="Witkowska E."/>
            <person name="Larue G.E."/>
            <person name="Fisher S."/>
            <person name="Freeman R.M."/>
            <person name="Gunawardena J."/>
            <person name="Chu W."/>
            <person name="Stover N.A."/>
            <person name="Gregory B.D."/>
            <person name="Nowacki M."/>
            <person name="Derisi J."/>
            <person name="Roy S.W."/>
            <person name="Marshall W.F."/>
            <person name="Sood P."/>
        </authorList>
    </citation>
    <scope>NUCLEOTIDE SEQUENCE [LARGE SCALE GENOMIC DNA]</scope>
    <source>
        <strain evidence="2">WM001</strain>
    </source>
</reference>